<feature type="domain" description="PAZ" evidence="1">
    <location>
        <begin position="1"/>
        <end position="106"/>
    </location>
</feature>
<evidence type="ECO:0000313" key="2">
    <source>
        <dbReference type="EMBL" id="CAL8069033.1"/>
    </source>
</evidence>
<evidence type="ECO:0000313" key="3">
    <source>
        <dbReference type="Proteomes" id="UP001642540"/>
    </source>
</evidence>
<sequence length="113" mass="13109">MQQRENFQQACSDAIAVGMMVITKYNYKAYKGDRIDYNANNTSSTFETKKGPKTYVNYYHQRYDMTISNLYQPMLVSEPKMRHIRRGQVGVVGNIYLAPEFSKIPCGLTDELY</sequence>
<dbReference type="InterPro" id="IPR003100">
    <property type="entry name" value="PAZ_dom"/>
</dbReference>
<dbReference type="SUPFAM" id="SSF101690">
    <property type="entry name" value="PAZ domain"/>
    <property type="match status" value="1"/>
</dbReference>
<organism evidence="2 3">
    <name type="scientific">Orchesella dallaii</name>
    <dbReference type="NCBI Taxonomy" id="48710"/>
    <lineage>
        <taxon>Eukaryota</taxon>
        <taxon>Metazoa</taxon>
        <taxon>Ecdysozoa</taxon>
        <taxon>Arthropoda</taxon>
        <taxon>Hexapoda</taxon>
        <taxon>Collembola</taxon>
        <taxon>Entomobryomorpha</taxon>
        <taxon>Entomobryoidea</taxon>
        <taxon>Orchesellidae</taxon>
        <taxon>Orchesellinae</taxon>
        <taxon>Orchesella</taxon>
    </lineage>
</organism>
<reference evidence="2 3" key="1">
    <citation type="submission" date="2024-08" db="EMBL/GenBank/DDBJ databases">
        <authorList>
            <person name="Cucini C."/>
            <person name="Frati F."/>
        </authorList>
    </citation>
    <scope>NUCLEOTIDE SEQUENCE [LARGE SCALE GENOMIC DNA]</scope>
</reference>
<dbReference type="PROSITE" id="PS50821">
    <property type="entry name" value="PAZ"/>
    <property type="match status" value="1"/>
</dbReference>
<dbReference type="Pfam" id="PF02170">
    <property type="entry name" value="PAZ"/>
    <property type="match status" value="1"/>
</dbReference>
<accession>A0ABP1PKT2</accession>
<dbReference type="Proteomes" id="UP001642540">
    <property type="component" value="Unassembled WGS sequence"/>
</dbReference>
<dbReference type="Gene3D" id="2.170.260.10">
    <property type="entry name" value="paz domain"/>
    <property type="match status" value="1"/>
</dbReference>
<gene>
    <name evidence="2" type="ORF">ODALV1_LOCUS582</name>
</gene>
<dbReference type="InterPro" id="IPR036085">
    <property type="entry name" value="PAZ_dom_sf"/>
</dbReference>
<name>A0ABP1PKT2_9HEXA</name>
<comment type="caution">
    <text evidence="2">The sequence shown here is derived from an EMBL/GenBank/DDBJ whole genome shotgun (WGS) entry which is preliminary data.</text>
</comment>
<dbReference type="EMBL" id="CAXLJM020000003">
    <property type="protein sequence ID" value="CAL8069033.1"/>
    <property type="molecule type" value="Genomic_DNA"/>
</dbReference>
<protein>
    <recommendedName>
        <fullName evidence="1">PAZ domain-containing protein</fullName>
    </recommendedName>
</protein>
<keyword evidence="3" id="KW-1185">Reference proteome</keyword>
<evidence type="ECO:0000259" key="1">
    <source>
        <dbReference type="PROSITE" id="PS50821"/>
    </source>
</evidence>
<dbReference type="SMART" id="SM00949">
    <property type="entry name" value="PAZ"/>
    <property type="match status" value="1"/>
</dbReference>
<proteinExistence type="predicted"/>